<dbReference type="HOGENOM" id="CLU_154570_5_1_2"/>
<dbReference type="GeneID" id="3925055"/>
<accession>Q2FMP7</accession>
<dbReference type="AlphaFoldDB" id="Q2FMP7"/>
<dbReference type="OrthoDB" id="46662at224756"/>
<organism evidence="1 2">
    <name type="scientific">Methanospirillum hungatei JF-1 (strain ATCC 27890 / DSM 864 / NBRC 100397 / JF-1)</name>
    <dbReference type="NCBI Taxonomy" id="323259"/>
    <lineage>
        <taxon>Archaea</taxon>
        <taxon>Methanobacteriati</taxon>
        <taxon>Methanobacteriota</taxon>
        <taxon>Stenosarchaea group</taxon>
        <taxon>Methanomicrobia</taxon>
        <taxon>Methanomicrobiales</taxon>
        <taxon>Methanospirillaceae</taxon>
        <taxon>Methanospirillum</taxon>
    </lineage>
</organism>
<dbReference type="Proteomes" id="UP000001941">
    <property type="component" value="Chromosome"/>
</dbReference>
<keyword evidence="2" id="KW-1185">Reference proteome</keyword>
<dbReference type="EnsemblBacteria" id="ABD40831">
    <property type="protein sequence ID" value="ABD40831"/>
    <property type="gene ID" value="Mhun_1082"/>
</dbReference>
<dbReference type="InParanoid" id="Q2FMP7"/>
<reference evidence="2" key="1">
    <citation type="journal article" date="2016" name="Stand. Genomic Sci.">
        <title>Complete genome sequence of Methanospirillum hungatei type strain JF1.</title>
        <authorList>
            <person name="Gunsalus R.P."/>
            <person name="Cook L.E."/>
            <person name="Crable B."/>
            <person name="Rohlin L."/>
            <person name="McDonald E."/>
            <person name="Mouttaki H."/>
            <person name="Sieber J.R."/>
            <person name="Poweleit N."/>
            <person name="Zhou H."/>
            <person name="Lapidus A.L."/>
            <person name="Daligault H.E."/>
            <person name="Land M."/>
            <person name="Gilna P."/>
            <person name="Ivanova N."/>
            <person name="Kyrpides N."/>
            <person name="Culley D.E."/>
            <person name="McInerney M.J."/>
        </authorList>
    </citation>
    <scope>NUCLEOTIDE SEQUENCE [LARGE SCALE GENOMIC DNA]</scope>
    <source>
        <strain evidence="2">ATCC 27890 / DSM 864 / NBRC 100397 / JF-1</strain>
    </source>
</reference>
<protein>
    <submittedName>
        <fullName evidence="1">Uncharacterized protein</fullName>
    </submittedName>
</protein>
<dbReference type="KEGG" id="mhu:Mhun_1082"/>
<proteinExistence type="predicted"/>
<evidence type="ECO:0000313" key="2">
    <source>
        <dbReference type="Proteomes" id="UP000001941"/>
    </source>
</evidence>
<gene>
    <name evidence="1" type="ordered locus">Mhun_1082</name>
</gene>
<dbReference type="STRING" id="323259.Mhun_1082"/>
<sequence>MTEIRITIPDDMFVAINTHPSCIGDEIRLLAAVKLYEMGRLSSGAAAKMAGISRVLFISKLKEFQFPVLTRTEEEFSREAEILGIDHL</sequence>
<evidence type="ECO:0000313" key="1">
    <source>
        <dbReference type="EMBL" id="ABD40831.1"/>
    </source>
</evidence>
<dbReference type="InterPro" id="IPR005368">
    <property type="entry name" value="UPF0175"/>
</dbReference>
<dbReference type="RefSeq" id="WP_011448109.1">
    <property type="nucleotide sequence ID" value="NC_007796.1"/>
</dbReference>
<dbReference type="eggNOG" id="arCOG00722">
    <property type="taxonomic scope" value="Archaea"/>
</dbReference>
<dbReference type="EMBL" id="CP000254">
    <property type="protein sequence ID" value="ABD40831.1"/>
    <property type="molecule type" value="Genomic_DNA"/>
</dbReference>
<name>Q2FMP7_METHJ</name>
<dbReference type="Pfam" id="PF03683">
    <property type="entry name" value="UPF0175"/>
    <property type="match status" value="1"/>
</dbReference>